<dbReference type="PROSITE" id="PS51450">
    <property type="entry name" value="LRR"/>
    <property type="match status" value="3"/>
</dbReference>
<dbReference type="WBParaSite" id="Pan_g23746.t1">
    <property type="protein sequence ID" value="Pan_g23746.t1"/>
    <property type="gene ID" value="Pan_g23746"/>
</dbReference>
<reference evidence="3" key="1">
    <citation type="journal article" date="2013" name="Genetics">
        <title>The draft genome and transcriptome of Panagrellus redivivus are shaped by the harsh demands of a free-living lifestyle.</title>
        <authorList>
            <person name="Srinivasan J."/>
            <person name="Dillman A.R."/>
            <person name="Macchietto M.G."/>
            <person name="Heikkinen L."/>
            <person name="Lakso M."/>
            <person name="Fracchia K.M."/>
            <person name="Antoshechkin I."/>
            <person name="Mortazavi A."/>
            <person name="Wong G."/>
            <person name="Sternberg P.W."/>
        </authorList>
    </citation>
    <scope>NUCLEOTIDE SEQUENCE [LARGE SCALE GENOMIC DNA]</scope>
    <source>
        <strain evidence="3">MT8872</strain>
    </source>
</reference>
<dbReference type="InterPro" id="IPR001611">
    <property type="entry name" value="Leu-rich_rpt"/>
</dbReference>
<evidence type="ECO:0000313" key="4">
    <source>
        <dbReference type="WBParaSite" id="Pan_g23746.t1"/>
    </source>
</evidence>
<dbReference type="InterPro" id="IPR003591">
    <property type="entry name" value="Leu-rich_rpt_typical-subtyp"/>
</dbReference>
<protein>
    <submittedName>
        <fullName evidence="4">LRRcap domain-containing protein</fullName>
    </submittedName>
</protein>
<keyword evidence="1" id="KW-0433">Leucine-rich repeat</keyword>
<dbReference type="AlphaFoldDB" id="A0A7E4VQB6"/>
<dbReference type="SMART" id="SM00369">
    <property type="entry name" value="LRR_TYP"/>
    <property type="match status" value="2"/>
</dbReference>
<name>A0A7E4VQB6_PANRE</name>
<sequence length="163" mass="18860">MYGDLKLSCYGGNLTEIVEYISRENSHISTLTIKNCRPRIEKLEKLPAMTVRNLRMNNCGFKEVADDAFEKVSGIEELDLSNNMIIKMPYLRRLLKGLRELKLNQNKITDIPEDTFGEEKSGYTASSLRKLDLSNNLIESLPNLKYILERYEYLDLSYNKVIV</sequence>
<evidence type="ECO:0000313" key="3">
    <source>
        <dbReference type="Proteomes" id="UP000492821"/>
    </source>
</evidence>
<dbReference type="Proteomes" id="UP000492821">
    <property type="component" value="Unassembled WGS sequence"/>
</dbReference>
<dbReference type="Pfam" id="PF13855">
    <property type="entry name" value="LRR_8"/>
    <property type="match status" value="1"/>
</dbReference>
<dbReference type="Gene3D" id="3.80.10.10">
    <property type="entry name" value="Ribonuclease Inhibitor"/>
    <property type="match status" value="1"/>
</dbReference>
<dbReference type="PANTHER" id="PTHR24366">
    <property type="entry name" value="IG(IMMUNOGLOBULIN) AND LRR(LEUCINE RICH REPEAT) DOMAINS"/>
    <property type="match status" value="1"/>
</dbReference>
<keyword evidence="3" id="KW-1185">Reference proteome</keyword>
<dbReference type="SUPFAM" id="SSF52058">
    <property type="entry name" value="L domain-like"/>
    <property type="match status" value="1"/>
</dbReference>
<dbReference type="InterPro" id="IPR032675">
    <property type="entry name" value="LRR_dom_sf"/>
</dbReference>
<evidence type="ECO:0000256" key="2">
    <source>
        <dbReference type="ARBA" id="ARBA00022737"/>
    </source>
</evidence>
<dbReference type="PANTHER" id="PTHR24366:SF96">
    <property type="entry name" value="LEUCINE RICH REPEAT CONTAINING 53"/>
    <property type="match status" value="1"/>
</dbReference>
<accession>A0A7E4VQB6</accession>
<reference evidence="4" key="2">
    <citation type="submission" date="2020-10" db="UniProtKB">
        <authorList>
            <consortium name="WormBaseParasite"/>
        </authorList>
    </citation>
    <scope>IDENTIFICATION</scope>
</reference>
<evidence type="ECO:0000256" key="1">
    <source>
        <dbReference type="ARBA" id="ARBA00022614"/>
    </source>
</evidence>
<proteinExistence type="predicted"/>
<organism evidence="3 4">
    <name type="scientific">Panagrellus redivivus</name>
    <name type="common">Microworm</name>
    <dbReference type="NCBI Taxonomy" id="6233"/>
    <lineage>
        <taxon>Eukaryota</taxon>
        <taxon>Metazoa</taxon>
        <taxon>Ecdysozoa</taxon>
        <taxon>Nematoda</taxon>
        <taxon>Chromadorea</taxon>
        <taxon>Rhabditida</taxon>
        <taxon>Tylenchina</taxon>
        <taxon>Panagrolaimomorpha</taxon>
        <taxon>Panagrolaimoidea</taxon>
        <taxon>Panagrolaimidae</taxon>
        <taxon>Panagrellus</taxon>
    </lineage>
</organism>
<keyword evidence="2" id="KW-0677">Repeat</keyword>